<organism evidence="3 4">
    <name type="scientific">Streptomyces cynarae</name>
    <dbReference type="NCBI Taxonomy" id="2981134"/>
    <lineage>
        <taxon>Bacteria</taxon>
        <taxon>Bacillati</taxon>
        <taxon>Actinomycetota</taxon>
        <taxon>Actinomycetes</taxon>
        <taxon>Kitasatosporales</taxon>
        <taxon>Streptomycetaceae</taxon>
        <taxon>Streptomyces</taxon>
    </lineage>
</organism>
<dbReference type="RefSeq" id="WP_263230481.1">
    <property type="nucleotide sequence ID" value="NZ_CP106793.1"/>
</dbReference>
<dbReference type="SUPFAM" id="SSF47413">
    <property type="entry name" value="lambda repressor-like DNA-binding domains"/>
    <property type="match status" value="1"/>
</dbReference>
<feature type="compositionally biased region" description="Basic and acidic residues" evidence="1">
    <location>
        <begin position="114"/>
        <end position="134"/>
    </location>
</feature>
<dbReference type="Pfam" id="PF01381">
    <property type="entry name" value="HTH_3"/>
    <property type="match status" value="1"/>
</dbReference>
<dbReference type="CDD" id="cd00093">
    <property type="entry name" value="HTH_XRE"/>
    <property type="match status" value="1"/>
</dbReference>
<protein>
    <submittedName>
        <fullName evidence="3">Helix-turn-helix domain-containing protein</fullName>
    </submittedName>
</protein>
<evidence type="ECO:0000259" key="2">
    <source>
        <dbReference type="Pfam" id="PF01381"/>
    </source>
</evidence>
<keyword evidence="4" id="KW-1185">Reference proteome</keyword>
<accession>A0ABY6E165</accession>
<sequence length="134" mass="14978">MPGGTRRAKKPFEYIDDGDWPYAVMDHHLGAQVAQAVARALAEAMERKNISANALAQVSDVNRQVIANVLAGTVWPDLLTVASLEGALGERLWPDHLEWPLDETGKRAQPQPERINRQRDVETAEREESSPRTR</sequence>
<dbReference type="InterPro" id="IPR010982">
    <property type="entry name" value="Lambda_DNA-bd_dom_sf"/>
</dbReference>
<dbReference type="Gene3D" id="1.10.260.40">
    <property type="entry name" value="lambda repressor-like DNA-binding domains"/>
    <property type="match status" value="1"/>
</dbReference>
<dbReference type="EMBL" id="CP106793">
    <property type="protein sequence ID" value="UXY20389.1"/>
    <property type="molecule type" value="Genomic_DNA"/>
</dbReference>
<feature type="region of interest" description="Disordered" evidence="1">
    <location>
        <begin position="102"/>
        <end position="134"/>
    </location>
</feature>
<name>A0ABY6E165_9ACTN</name>
<reference evidence="3" key="1">
    <citation type="submission" date="2022-10" db="EMBL/GenBank/DDBJ databases">
        <authorList>
            <person name="Mo P."/>
        </authorList>
    </citation>
    <scope>NUCLEOTIDE SEQUENCE</scope>
    <source>
        <strain evidence="3">HUAS 13-4</strain>
    </source>
</reference>
<proteinExistence type="predicted"/>
<feature type="domain" description="HTH cro/C1-type" evidence="2">
    <location>
        <begin position="41"/>
        <end position="90"/>
    </location>
</feature>
<evidence type="ECO:0000313" key="4">
    <source>
        <dbReference type="Proteomes" id="UP001061298"/>
    </source>
</evidence>
<dbReference type="Proteomes" id="UP001061298">
    <property type="component" value="Chromosome"/>
</dbReference>
<evidence type="ECO:0000313" key="3">
    <source>
        <dbReference type="EMBL" id="UXY20389.1"/>
    </source>
</evidence>
<gene>
    <name evidence="3" type="ORF">N8I84_17935</name>
</gene>
<dbReference type="InterPro" id="IPR001387">
    <property type="entry name" value="Cro/C1-type_HTH"/>
</dbReference>
<evidence type="ECO:0000256" key="1">
    <source>
        <dbReference type="SAM" id="MobiDB-lite"/>
    </source>
</evidence>